<dbReference type="AlphaFoldDB" id="A0A7X2MVL8"/>
<reference evidence="3 4" key="1">
    <citation type="submission" date="2019-08" db="EMBL/GenBank/DDBJ databases">
        <title>In-depth cultivation of the pig gut microbiome towards novel bacterial diversity and tailored functional studies.</title>
        <authorList>
            <person name="Wylensek D."/>
            <person name="Hitch T.C.A."/>
            <person name="Clavel T."/>
        </authorList>
    </citation>
    <scope>NUCLEOTIDE SEQUENCE [LARGE SCALE GENOMIC DNA]</scope>
    <source>
        <strain evidence="3 4">WCA-383-APC-5B</strain>
    </source>
</reference>
<name>A0A7X2MVL8_9CLOT</name>
<proteinExistence type="predicted"/>
<feature type="signal peptide" evidence="2">
    <location>
        <begin position="1"/>
        <end position="28"/>
    </location>
</feature>
<sequence>MKKNKTILCSIAVSTMLFSNLFPVVAKATTIPIQEVNGEKVVQLEELVTAMNGKVVNEGDLTLYTINDKVITTNSNHPAFYSVSKDLVGETIPYKTKEIKGIKVPDCEATAVKDEHGKLLFPVSALEEYVGLKPTTEGFVIKEEEKKEDTTQSNGSSNNSNSNNNSSNSSASNGGITASTSKPNNGSTSSGSSNSSSVSNSKPSGGSTSSSGSVSNSKPSGGSTGGSSSNSSSTSKPSNGGNNSGGTTQKPSTPQTPSSNRVPVSAVTAKLPGLGWTQKTSNAYRYRTIGTININGDGMSIHLYGYSDDFYSSVSSVLHTIIPNGASKALGMLNTDSSGSFSSDGRNVSITYTDGTPIVYIN</sequence>
<dbReference type="RefSeq" id="WP_154529791.1">
    <property type="nucleotide sequence ID" value="NZ_VULX01000001.1"/>
</dbReference>
<evidence type="ECO:0000313" key="3">
    <source>
        <dbReference type="EMBL" id="MSR89906.1"/>
    </source>
</evidence>
<accession>A0A7X2MVL8</accession>
<feature type="compositionally biased region" description="Low complexity" evidence="1">
    <location>
        <begin position="153"/>
        <end position="259"/>
    </location>
</feature>
<dbReference type="Proteomes" id="UP000460287">
    <property type="component" value="Unassembled WGS sequence"/>
</dbReference>
<feature type="region of interest" description="Disordered" evidence="1">
    <location>
        <begin position="140"/>
        <end position="264"/>
    </location>
</feature>
<comment type="caution">
    <text evidence="3">The sequence shown here is derived from an EMBL/GenBank/DDBJ whole genome shotgun (WGS) entry which is preliminary data.</text>
</comment>
<organism evidence="3 4">
    <name type="scientific">Inconstantimicrobium porci</name>
    <dbReference type="NCBI Taxonomy" id="2652291"/>
    <lineage>
        <taxon>Bacteria</taxon>
        <taxon>Bacillati</taxon>
        <taxon>Bacillota</taxon>
        <taxon>Clostridia</taxon>
        <taxon>Eubacteriales</taxon>
        <taxon>Clostridiaceae</taxon>
        <taxon>Inconstantimicrobium</taxon>
    </lineage>
</organism>
<evidence type="ECO:0000256" key="2">
    <source>
        <dbReference type="SAM" id="SignalP"/>
    </source>
</evidence>
<evidence type="ECO:0000313" key="4">
    <source>
        <dbReference type="Proteomes" id="UP000460287"/>
    </source>
</evidence>
<evidence type="ECO:0000256" key="1">
    <source>
        <dbReference type="SAM" id="MobiDB-lite"/>
    </source>
</evidence>
<keyword evidence="2" id="KW-0732">Signal</keyword>
<protein>
    <submittedName>
        <fullName evidence="3">Uncharacterized protein</fullName>
    </submittedName>
</protein>
<gene>
    <name evidence="3" type="ORF">FYJ33_00395</name>
</gene>
<feature type="chain" id="PRO_5031150960" evidence="2">
    <location>
        <begin position="29"/>
        <end position="362"/>
    </location>
</feature>
<dbReference type="EMBL" id="VULX01000001">
    <property type="protein sequence ID" value="MSR89906.1"/>
    <property type="molecule type" value="Genomic_DNA"/>
</dbReference>
<feature type="compositionally biased region" description="Basic and acidic residues" evidence="1">
    <location>
        <begin position="140"/>
        <end position="150"/>
    </location>
</feature>
<keyword evidence="4" id="KW-1185">Reference proteome</keyword>